<evidence type="ECO:0000259" key="2">
    <source>
        <dbReference type="PROSITE" id="PS51384"/>
    </source>
</evidence>
<dbReference type="InterPro" id="IPR039261">
    <property type="entry name" value="FNR_nucleotide-bd"/>
</dbReference>
<dbReference type="Gene3D" id="3.40.50.80">
    <property type="entry name" value="Nucleotide-binding domain of ferredoxin-NADP reductase (FNR) module"/>
    <property type="match status" value="1"/>
</dbReference>
<dbReference type="InterPro" id="IPR017927">
    <property type="entry name" value="FAD-bd_FR_type"/>
</dbReference>
<dbReference type="Pfam" id="PF09981">
    <property type="entry name" value="DUF2218"/>
    <property type="match status" value="1"/>
</dbReference>
<dbReference type="Pfam" id="PF04954">
    <property type="entry name" value="SIP"/>
    <property type="match status" value="1"/>
</dbReference>
<sequence>MVLHAWSRIEVAEAQRLLNALCNHYSEHGAVTHVDGTARIVVSFGEARLSVVDGALHAITESRDQTGLAYMKMGVTSHVLEFAPQPAPTVRWQGDGVSGVQPPFFRVMQVVSSRRITPHMQRLTLSGQDIGRFAAGGLHIRLVFPPKGRAPVWPIMGEDGMPVWPQGEDRLVLRVYTIRSIDVAAGTLDVDMVLHPGADTPGASFAETATPGDVVGITGPGGGFLPDARRLLLLGDETALPAMARILENAAPDATATAFIEVDGPAEEQSIAASCKADIRYLHRSGAPAGTTRLLQDALESVVAAGIAEDLFIWAGCEFDAFKDIRRSVRKDLKVAKDRHLVAAYWRRGAAGDEARRGARGED</sequence>
<dbReference type="Proteomes" id="UP000030826">
    <property type="component" value="Unassembled WGS sequence"/>
</dbReference>
<organism evidence="3 4">
    <name type="scientific">Aureimonas altamirensis</name>
    <dbReference type="NCBI Taxonomy" id="370622"/>
    <lineage>
        <taxon>Bacteria</taxon>
        <taxon>Pseudomonadati</taxon>
        <taxon>Pseudomonadota</taxon>
        <taxon>Alphaproteobacteria</taxon>
        <taxon>Hyphomicrobiales</taxon>
        <taxon>Aurantimonadaceae</taxon>
        <taxon>Aureimonas</taxon>
    </lineage>
</organism>
<feature type="domain" description="FAD-binding FR-type" evidence="2">
    <location>
        <begin position="103"/>
        <end position="227"/>
    </location>
</feature>
<dbReference type="EMBL" id="JRFJ01000002">
    <property type="protein sequence ID" value="KHJ54685.1"/>
    <property type="molecule type" value="Genomic_DNA"/>
</dbReference>
<protein>
    <recommendedName>
        <fullName evidence="2">FAD-binding FR-type domain-containing protein</fullName>
    </recommendedName>
</protein>
<dbReference type="InterPro" id="IPR014543">
    <property type="entry name" value="UCP028291"/>
</dbReference>
<dbReference type="Gene3D" id="3.30.310.50">
    <property type="entry name" value="Alpha-D-phosphohexomutase, C-terminal domain"/>
    <property type="match status" value="1"/>
</dbReference>
<dbReference type="OrthoDB" id="9814826at2"/>
<dbReference type="PANTHER" id="PTHR30157:SF0">
    <property type="entry name" value="NADPH-DEPENDENT FERRIC-CHELATE REDUCTASE"/>
    <property type="match status" value="1"/>
</dbReference>
<dbReference type="CDD" id="cd06193">
    <property type="entry name" value="siderophore_interacting"/>
    <property type="match status" value="1"/>
</dbReference>
<comment type="caution">
    <text evidence="3">The sequence shown here is derived from an EMBL/GenBank/DDBJ whole genome shotgun (WGS) entry which is preliminary data.</text>
</comment>
<gene>
    <name evidence="3" type="ORF">LA66_08825</name>
</gene>
<dbReference type="PROSITE" id="PS51384">
    <property type="entry name" value="FAD_FR"/>
    <property type="match status" value="1"/>
</dbReference>
<dbReference type="InterPro" id="IPR007037">
    <property type="entry name" value="SIP_rossman_dom"/>
</dbReference>
<dbReference type="Pfam" id="PF08021">
    <property type="entry name" value="FAD_binding_9"/>
    <property type="match status" value="1"/>
</dbReference>
<dbReference type="RefSeq" id="WP_039191525.1">
    <property type="nucleotide sequence ID" value="NZ_JRFJ01000002.1"/>
</dbReference>
<proteinExistence type="inferred from homology"/>
<dbReference type="InterPro" id="IPR017938">
    <property type="entry name" value="Riboflavin_synthase-like_b-brl"/>
</dbReference>
<dbReference type="AlphaFoldDB" id="A0A0B1Q798"/>
<reference evidence="3 4" key="1">
    <citation type="submission" date="2014-09" db="EMBL/GenBank/DDBJ databases">
        <title>Isolation and characterization of Aurantimonas altamirensis ON-56566 from clinical sample following a dog bite.</title>
        <authorList>
            <person name="Eshaghi A."/>
            <person name="Li A."/>
            <person name="Shahinas D."/>
            <person name="Bahn P."/>
            <person name="Kus J.V."/>
            <person name="Patel S.N."/>
        </authorList>
    </citation>
    <scope>NUCLEOTIDE SEQUENCE [LARGE SCALE GENOMIC DNA]</scope>
    <source>
        <strain evidence="3 4">ON-56566</strain>
    </source>
</reference>
<dbReference type="STRING" id="370622.LA66_08825"/>
<evidence type="ECO:0000313" key="4">
    <source>
        <dbReference type="Proteomes" id="UP000030826"/>
    </source>
</evidence>
<comment type="similarity">
    <text evidence="1">Belongs to the SIP oxidoreductase family.</text>
</comment>
<dbReference type="PANTHER" id="PTHR30157">
    <property type="entry name" value="FERRIC REDUCTASE, NADPH-DEPENDENT"/>
    <property type="match status" value="1"/>
</dbReference>
<evidence type="ECO:0000313" key="3">
    <source>
        <dbReference type="EMBL" id="KHJ54685.1"/>
    </source>
</evidence>
<evidence type="ECO:0000256" key="1">
    <source>
        <dbReference type="ARBA" id="ARBA00035644"/>
    </source>
</evidence>
<dbReference type="SUPFAM" id="SSF63380">
    <property type="entry name" value="Riboflavin synthase domain-like"/>
    <property type="match status" value="1"/>
</dbReference>
<dbReference type="InterPro" id="IPR039374">
    <property type="entry name" value="SIP_fam"/>
</dbReference>
<dbReference type="InterPro" id="IPR013113">
    <property type="entry name" value="SIP_FAD-bd"/>
</dbReference>
<name>A0A0B1Q798_9HYPH</name>
<dbReference type="Gene3D" id="2.40.30.10">
    <property type="entry name" value="Translation factors"/>
    <property type="match status" value="1"/>
</dbReference>
<accession>A0A0B1Q798</accession>
<dbReference type="GO" id="GO:0016491">
    <property type="term" value="F:oxidoreductase activity"/>
    <property type="evidence" value="ECO:0007669"/>
    <property type="project" value="InterPro"/>
</dbReference>